<dbReference type="GO" id="GO:0005524">
    <property type="term" value="F:ATP binding"/>
    <property type="evidence" value="ECO:0007669"/>
    <property type="project" value="UniProtKB-UniRule"/>
</dbReference>
<reference evidence="16" key="1">
    <citation type="submission" date="2017-04" db="EMBL/GenBank/DDBJ databases">
        <title>Finegoldia magna isolated from orthopedic joint implant-associated infections.</title>
        <authorList>
            <person name="Bjorklund S."/>
            <person name="Bruggemann H."/>
            <person name="Jensen A."/>
            <person name="Hellmark B."/>
            <person name="Soderquist B."/>
        </authorList>
    </citation>
    <scope>NUCLEOTIDE SEQUENCE [LARGE SCALE GENOMIC DNA]</scope>
    <source>
        <strain evidence="16">CCUG 54800</strain>
    </source>
</reference>
<evidence type="ECO:0000259" key="14">
    <source>
        <dbReference type="PROSITE" id="PS50052"/>
    </source>
</evidence>
<dbReference type="RefSeq" id="WP_094205584.1">
    <property type="nucleotide sequence ID" value="NZ_JAWGQT010000003.1"/>
</dbReference>
<feature type="domain" description="Guanylate kinase-like" evidence="14">
    <location>
        <begin position="4"/>
        <end position="182"/>
    </location>
</feature>
<evidence type="ECO:0000256" key="3">
    <source>
        <dbReference type="ARBA" id="ARBA00005790"/>
    </source>
</evidence>
<evidence type="ECO:0000256" key="11">
    <source>
        <dbReference type="ARBA" id="ARBA00030128"/>
    </source>
</evidence>
<evidence type="ECO:0000313" key="16">
    <source>
        <dbReference type="Proteomes" id="UP000215413"/>
    </source>
</evidence>
<dbReference type="Pfam" id="PF00625">
    <property type="entry name" value="Guanylate_kin"/>
    <property type="match status" value="1"/>
</dbReference>
<dbReference type="HAMAP" id="MF_00328">
    <property type="entry name" value="Guanylate_kinase"/>
    <property type="match status" value="1"/>
</dbReference>
<evidence type="ECO:0000256" key="13">
    <source>
        <dbReference type="HAMAP-Rule" id="MF_00328"/>
    </source>
</evidence>
<dbReference type="PROSITE" id="PS50052">
    <property type="entry name" value="GUANYLATE_KINASE_2"/>
    <property type="match status" value="1"/>
</dbReference>
<evidence type="ECO:0000256" key="6">
    <source>
        <dbReference type="ARBA" id="ARBA00022490"/>
    </source>
</evidence>
<evidence type="ECO:0000256" key="7">
    <source>
        <dbReference type="ARBA" id="ARBA00022679"/>
    </source>
</evidence>
<dbReference type="PANTHER" id="PTHR23117">
    <property type="entry name" value="GUANYLATE KINASE-RELATED"/>
    <property type="match status" value="1"/>
</dbReference>
<dbReference type="FunFam" id="3.30.63.10:FF:000005">
    <property type="entry name" value="Guanylate kinase"/>
    <property type="match status" value="1"/>
</dbReference>
<evidence type="ECO:0000256" key="4">
    <source>
        <dbReference type="ARBA" id="ARBA00012961"/>
    </source>
</evidence>
<dbReference type="SMART" id="SM00072">
    <property type="entry name" value="GuKc"/>
    <property type="match status" value="1"/>
</dbReference>
<dbReference type="GO" id="GO:0004385">
    <property type="term" value="F:GMP kinase activity"/>
    <property type="evidence" value="ECO:0007669"/>
    <property type="project" value="UniProtKB-UniRule"/>
</dbReference>
<comment type="catalytic activity">
    <reaction evidence="12 13">
        <text>GMP + ATP = GDP + ADP</text>
        <dbReference type="Rhea" id="RHEA:20780"/>
        <dbReference type="ChEBI" id="CHEBI:30616"/>
        <dbReference type="ChEBI" id="CHEBI:58115"/>
        <dbReference type="ChEBI" id="CHEBI:58189"/>
        <dbReference type="ChEBI" id="CHEBI:456216"/>
        <dbReference type="EC" id="2.7.4.8"/>
    </reaction>
</comment>
<keyword evidence="9 13" id="KW-0418">Kinase</keyword>
<dbReference type="PANTHER" id="PTHR23117:SF13">
    <property type="entry name" value="GUANYLATE KINASE"/>
    <property type="match status" value="1"/>
</dbReference>
<dbReference type="PROSITE" id="PS00856">
    <property type="entry name" value="GUANYLATE_KINASE_1"/>
    <property type="match status" value="1"/>
</dbReference>
<dbReference type="SUPFAM" id="SSF52540">
    <property type="entry name" value="P-loop containing nucleoside triphosphate hydrolases"/>
    <property type="match status" value="1"/>
</dbReference>
<feature type="binding site" evidence="13">
    <location>
        <begin position="11"/>
        <end position="18"/>
    </location>
    <ligand>
        <name>ATP</name>
        <dbReference type="ChEBI" id="CHEBI:30616"/>
    </ligand>
</feature>
<evidence type="ECO:0000256" key="9">
    <source>
        <dbReference type="ARBA" id="ARBA00022777"/>
    </source>
</evidence>
<evidence type="ECO:0000256" key="8">
    <source>
        <dbReference type="ARBA" id="ARBA00022741"/>
    </source>
</evidence>
<protein>
    <recommendedName>
        <fullName evidence="5 13">Guanylate kinase</fullName>
        <ecNumber evidence="4 13">2.7.4.8</ecNumber>
    </recommendedName>
    <alternativeName>
        <fullName evidence="11 13">GMP kinase</fullName>
    </alternativeName>
</protein>
<comment type="similarity">
    <text evidence="3 13">Belongs to the guanylate kinase family.</text>
</comment>
<gene>
    <name evidence="13" type="primary">gmk</name>
    <name evidence="15" type="ORF">B9N49_03780</name>
</gene>
<dbReference type="Gene3D" id="3.30.63.10">
    <property type="entry name" value="Guanylate Kinase phosphate binding domain"/>
    <property type="match status" value="1"/>
</dbReference>
<comment type="function">
    <text evidence="1 13">Essential for recycling GMP and indirectly, cGMP.</text>
</comment>
<dbReference type="InterPro" id="IPR008144">
    <property type="entry name" value="Guanylate_kin-like_dom"/>
</dbReference>
<dbReference type="Gene3D" id="3.40.50.300">
    <property type="entry name" value="P-loop containing nucleotide triphosphate hydrolases"/>
    <property type="match status" value="1"/>
</dbReference>
<dbReference type="InterPro" id="IPR027417">
    <property type="entry name" value="P-loop_NTPase"/>
</dbReference>
<name>A0A233V4Y1_FINMA</name>
<accession>A0A233V4Y1</accession>
<evidence type="ECO:0000256" key="12">
    <source>
        <dbReference type="ARBA" id="ARBA00048594"/>
    </source>
</evidence>
<keyword evidence="6 13" id="KW-0963">Cytoplasm</keyword>
<dbReference type="Proteomes" id="UP000215413">
    <property type="component" value="Unassembled WGS sequence"/>
</dbReference>
<evidence type="ECO:0000256" key="1">
    <source>
        <dbReference type="ARBA" id="ARBA00003531"/>
    </source>
</evidence>
<dbReference type="EMBL" id="NDYC01000019">
    <property type="protein sequence ID" value="OXZ27456.1"/>
    <property type="molecule type" value="Genomic_DNA"/>
</dbReference>
<dbReference type="InterPro" id="IPR017665">
    <property type="entry name" value="Guanylate_kinase"/>
</dbReference>
<evidence type="ECO:0000256" key="10">
    <source>
        <dbReference type="ARBA" id="ARBA00022840"/>
    </source>
</evidence>
<dbReference type="CDD" id="cd00071">
    <property type="entry name" value="GMPK"/>
    <property type="match status" value="1"/>
</dbReference>
<dbReference type="GO" id="GO:0005829">
    <property type="term" value="C:cytosol"/>
    <property type="evidence" value="ECO:0007669"/>
    <property type="project" value="TreeGrafter"/>
</dbReference>
<dbReference type="AlphaFoldDB" id="A0A233V4Y1"/>
<proteinExistence type="inferred from homology"/>
<dbReference type="InterPro" id="IPR020590">
    <property type="entry name" value="Guanylate_kinase_CS"/>
</dbReference>
<sequence length="195" mass="22511">MRDGFLLVVSGPSGVGKGTVCEKLISQKNDIVYSVSATTRKKRPYEVDGENYYFLSLDEFKKKIEQGDFIEYANVHNNYYGTPKSFVFDQINKGEIVILEIDVQGALKVKENYPQAVFVFILPPDLIELRRRIEGRNTEDEETINIRMQNAKKELSFIDEYDYAVINEDVDETVKNIETIIDAEKFRVVKGEKYD</sequence>
<comment type="subcellular location">
    <subcellularLocation>
        <location evidence="2 13">Cytoplasm</location>
    </subcellularLocation>
</comment>
<keyword evidence="10 13" id="KW-0067">ATP-binding</keyword>
<keyword evidence="7 13" id="KW-0808">Transferase</keyword>
<dbReference type="InterPro" id="IPR008145">
    <property type="entry name" value="GK/Ca_channel_bsu"/>
</dbReference>
<evidence type="ECO:0000256" key="5">
    <source>
        <dbReference type="ARBA" id="ARBA00016296"/>
    </source>
</evidence>
<keyword evidence="8 13" id="KW-0547">Nucleotide-binding</keyword>
<dbReference type="EC" id="2.7.4.8" evidence="4 13"/>
<evidence type="ECO:0000256" key="2">
    <source>
        <dbReference type="ARBA" id="ARBA00004496"/>
    </source>
</evidence>
<comment type="caution">
    <text evidence="15">The sequence shown here is derived from an EMBL/GenBank/DDBJ whole genome shotgun (WGS) entry which is preliminary data.</text>
</comment>
<organism evidence="15 16">
    <name type="scientific">Finegoldia magna</name>
    <name type="common">Peptostreptococcus magnus</name>
    <dbReference type="NCBI Taxonomy" id="1260"/>
    <lineage>
        <taxon>Bacteria</taxon>
        <taxon>Bacillati</taxon>
        <taxon>Bacillota</taxon>
        <taxon>Tissierellia</taxon>
        <taxon>Tissierellales</taxon>
        <taxon>Peptoniphilaceae</taxon>
        <taxon>Finegoldia</taxon>
    </lineage>
</organism>
<dbReference type="NCBIfam" id="TIGR03263">
    <property type="entry name" value="guanyl_kin"/>
    <property type="match status" value="1"/>
</dbReference>
<evidence type="ECO:0000313" key="15">
    <source>
        <dbReference type="EMBL" id="OXZ27456.1"/>
    </source>
</evidence>